<feature type="domain" description="DNA mismatch repair proteins mutS family" evidence="4">
    <location>
        <begin position="387"/>
        <end position="588"/>
    </location>
</feature>
<dbReference type="InterPro" id="IPR000432">
    <property type="entry name" value="DNA_mismatch_repair_MutS_C"/>
</dbReference>
<keyword evidence="6" id="KW-1185">Reference proteome</keyword>
<dbReference type="Pfam" id="PF00488">
    <property type="entry name" value="MutS_V"/>
    <property type="match status" value="1"/>
</dbReference>
<protein>
    <submittedName>
        <fullName evidence="5">DNA mismatch repair protein MutS domain protein</fullName>
    </submittedName>
</protein>
<dbReference type="PATRIC" id="fig|398512.5.peg.1379"/>
<evidence type="ECO:0000313" key="6">
    <source>
        <dbReference type="Proteomes" id="UP000036923"/>
    </source>
</evidence>
<comment type="caution">
    <text evidence="5">The sequence shown here is derived from an EMBL/GenBank/DDBJ whole genome shotgun (WGS) entry which is preliminary data.</text>
</comment>
<dbReference type="GO" id="GO:0005524">
    <property type="term" value="F:ATP binding"/>
    <property type="evidence" value="ECO:0007669"/>
    <property type="project" value="UniProtKB-KW"/>
</dbReference>
<evidence type="ECO:0000313" key="5">
    <source>
        <dbReference type="EMBL" id="KNY26065.1"/>
    </source>
</evidence>
<evidence type="ECO:0000256" key="3">
    <source>
        <dbReference type="ARBA" id="ARBA00023125"/>
    </source>
</evidence>
<evidence type="ECO:0000259" key="4">
    <source>
        <dbReference type="SMART" id="SM00534"/>
    </source>
</evidence>
<dbReference type="InterPro" id="IPR045076">
    <property type="entry name" value="MutS"/>
</dbReference>
<dbReference type="OrthoDB" id="9808166at2"/>
<keyword evidence="3" id="KW-0238">DNA-binding</keyword>
<dbReference type="GO" id="GO:0030983">
    <property type="term" value="F:mismatched DNA binding"/>
    <property type="evidence" value="ECO:0007669"/>
    <property type="project" value="InterPro"/>
</dbReference>
<dbReference type="PANTHER" id="PTHR11361:SF34">
    <property type="entry name" value="DNA MISMATCH REPAIR PROTEIN MSH1, MITOCHONDRIAL"/>
    <property type="match status" value="1"/>
</dbReference>
<dbReference type="InterPro" id="IPR027417">
    <property type="entry name" value="P-loop_NTPase"/>
</dbReference>
<dbReference type="PANTHER" id="PTHR11361">
    <property type="entry name" value="DNA MISMATCH REPAIR PROTEIN MUTS FAMILY MEMBER"/>
    <property type="match status" value="1"/>
</dbReference>
<dbReference type="SUPFAM" id="SSF52540">
    <property type="entry name" value="P-loop containing nucleoside triphosphate hydrolases"/>
    <property type="match status" value="1"/>
</dbReference>
<dbReference type="InterPro" id="IPR017261">
    <property type="entry name" value="DNA_mismatch_repair_MutS/MSH"/>
</dbReference>
<proteinExistence type="predicted"/>
<dbReference type="RefSeq" id="WP_050753191.1">
    <property type="nucleotide sequence ID" value="NZ_JQKC01000027.1"/>
</dbReference>
<dbReference type="GO" id="GO:0005829">
    <property type="term" value="C:cytosol"/>
    <property type="evidence" value="ECO:0007669"/>
    <property type="project" value="TreeGrafter"/>
</dbReference>
<accession>A0A0L6JJY6</accession>
<name>A0A0L6JJY6_9FIRM</name>
<dbReference type="Proteomes" id="UP000036923">
    <property type="component" value="Unassembled WGS sequence"/>
</dbReference>
<dbReference type="SMART" id="SM00534">
    <property type="entry name" value="MUTSac"/>
    <property type="match status" value="1"/>
</dbReference>
<gene>
    <name evidence="5" type="ORF">Bccel_1327</name>
</gene>
<dbReference type="PIRSF" id="PIRSF037677">
    <property type="entry name" value="DNA_mis_repair_Msh6"/>
    <property type="match status" value="1"/>
</dbReference>
<reference evidence="6" key="1">
    <citation type="submission" date="2015-07" db="EMBL/GenBank/DDBJ databases">
        <title>Near-Complete Genome Sequence of the Cellulolytic Bacterium Bacteroides (Pseudobacteroides) cellulosolvens ATCC 35603.</title>
        <authorList>
            <person name="Dassa B."/>
            <person name="Utturkar S.M."/>
            <person name="Klingeman D.M."/>
            <person name="Hurt R.A."/>
            <person name="Keller M."/>
            <person name="Xu J."/>
            <person name="Reddy Y.H.K."/>
            <person name="Borovok I."/>
            <person name="Grinberg I.R."/>
            <person name="Lamed R."/>
            <person name="Zhivin O."/>
            <person name="Bayer E.A."/>
            <person name="Brown S.D."/>
        </authorList>
    </citation>
    <scope>NUCLEOTIDE SEQUENCE [LARGE SCALE GENOMIC DNA]</scope>
    <source>
        <strain evidence="6">DSM 2933</strain>
    </source>
</reference>
<dbReference type="GO" id="GO:0006298">
    <property type="term" value="P:mismatch repair"/>
    <property type="evidence" value="ECO:0007669"/>
    <property type="project" value="InterPro"/>
</dbReference>
<dbReference type="Gene3D" id="3.40.50.300">
    <property type="entry name" value="P-loop containing nucleotide triphosphate hydrolases"/>
    <property type="match status" value="1"/>
</dbReference>
<keyword evidence="1" id="KW-0547">Nucleotide-binding</keyword>
<dbReference type="GO" id="GO:0140664">
    <property type="term" value="F:ATP-dependent DNA damage sensor activity"/>
    <property type="evidence" value="ECO:0007669"/>
    <property type="project" value="InterPro"/>
</dbReference>
<dbReference type="STRING" id="398512.Bccel_1327"/>
<evidence type="ECO:0000256" key="2">
    <source>
        <dbReference type="ARBA" id="ARBA00022840"/>
    </source>
</evidence>
<organism evidence="5 6">
    <name type="scientific">Pseudobacteroides cellulosolvens ATCC 35603 = DSM 2933</name>
    <dbReference type="NCBI Taxonomy" id="398512"/>
    <lineage>
        <taxon>Bacteria</taxon>
        <taxon>Bacillati</taxon>
        <taxon>Bacillota</taxon>
        <taxon>Clostridia</taxon>
        <taxon>Eubacteriales</taxon>
        <taxon>Oscillospiraceae</taxon>
        <taxon>Pseudobacteroides</taxon>
    </lineage>
</organism>
<keyword evidence="2" id="KW-0067">ATP-binding</keyword>
<dbReference type="eggNOG" id="COG0249">
    <property type="taxonomic scope" value="Bacteria"/>
</dbReference>
<dbReference type="EMBL" id="LGTC01000001">
    <property type="protein sequence ID" value="KNY26065.1"/>
    <property type="molecule type" value="Genomic_DNA"/>
</dbReference>
<sequence length="603" mass="67785">MDMQSTQEQISLIWPNEGKTQNHHMTYSHVMVEDMALEELAKAINFNNRSKFNAPVLMSMFTDDAEIINYRLEIIEDFINNPELASELENLLPMLTELSDISPSKGIDDSQLLRAVKRLGELDLYVKCIQQLHSVLSSTKKKIKSKGLIKLQEMLKDIIDATIFRSLAERLPKLRANFEGLSSVTVGINLDAQLRPVEATLLSINKQKFKGEPFLEKIFNKKKNTQDFTGIAELHSLEDTNINWGVNNASGSALKLFSHKNSYLKGKDPISSIALTQTLFNDLKPILENTIKPISSEIAYFTKINSGFLAKLEPELRFFIGSAKFIARIQALGLHMCRPEIVSKEQRIFNVEGIYNINLALSMHYKQPSVFLTSMIVTNEVNFDNTGRIFILTGPNRGGKTTYTQAIGLTQIMAQIGLYIPASKAKISPVDMIYTHFPTEEKPDSNLGRLGEESRRLEEIFKKATRYSLVLLNESLSSTSAGESLYIAKDIVCALKLLGVRAVFATHLHDLALDLDFFNKNKLGDSRVISLVSGVYNVDDTIKNINEIAIRTYKIIPGPPLGNSYARDIASRFGISLDNLVKTLKERDVIDKNVDIKDFNKKK</sequence>
<evidence type="ECO:0000256" key="1">
    <source>
        <dbReference type="ARBA" id="ARBA00022741"/>
    </source>
</evidence>
<dbReference type="AlphaFoldDB" id="A0A0L6JJY6"/>